<accession>A0A4R4RKG3</accession>
<keyword evidence="3" id="KW-1185">Reference proteome</keyword>
<organism evidence="2 3">
    <name type="scientific">Jiangella ureilytica</name>
    <dbReference type="NCBI Taxonomy" id="2530374"/>
    <lineage>
        <taxon>Bacteria</taxon>
        <taxon>Bacillati</taxon>
        <taxon>Actinomycetota</taxon>
        <taxon>Actinomycetes</taxon>
        <taxon>Jiangellales</taxon>
        <taxon>Jiangellaceae</taxon>
        <taxon>Jiangella</taxon>
    </lineage>
</organism>
<feature type="transmembrane region" description="Helical" evidence="1">
    <location>
        <begin position="39"/>
        <end position="58"/>
    </location>
</feature>
<dbReference type="Proteomes" id="UP000295621">
    <property type="component" value="Unassembled WGS sequence"/>
</dbReference>
<name>A0A4R4RKG3_9ACTN</name>
<sequence>MNLEELLRTAVDDGVRSVPPGFADGAIRRARRQRRTTRIAVAGGVAACALAAAAVAVVDPADPRTDAPPAESPDPAPDVLVDDVTDFDAVRTGSVPSLPWYADGALHVEDTSTPFDVPFTELSLDRVDGGFVALVRDHQQGAVLYLVRDGAEPEQVHVGTLSDVVVSPDGRAFAWATPTSAGDGPARGMVTVTDARTGRDRFSSAEFDTSAHPVHFAGPDEVVVETELSGVLLYSTMRPGSTASWPGPVPSDGSQAAMSPDGRLVATVDGTTHVIWDRSAAEQTIWRLEPGQRDPRFSPDSRLLASVAADGISVQDALTGATFDSFPATDPGPPRWESAATVVFIARSDDGDAAAEAVVRCTVGEGCELATEPGPRGRIRLGD</sequence>
<dbReference type="EMBL" id="SMKL01000046">
    <property type="protein sequence ID" value="TDC49102.1"/>
    <property type="molecule type" value="Genomic_DNA"/>
</dbReference>
<dbReference type="OrthoDB" id="5176683at2"/>
<evidence type="ECO:0000313" key="2">
    <source>
        <dbReference type="EMBL" id="TDC49102.1"/>
    </source>
</evidence>
<evidence type="ECO:0000313" key="3">
    <source>
        <dbReference type="Proteomes" id="UP000295621"/>
    </source>
</evidence>
<keyword evidence="1" id="KW-0472">Membrane</keyword>
<proteinExistence type="predicted"/>
<dbReference type="SUPFAM" id="SSF82171">
    <property type="entry name" value="DPP6 N-terminal domain-like"/>
    <property type="match status" value="1"/>
</dbReference>
<comment type="caution">
    <text evidence="2">The sequence shown here is derived from an EMBL/GenBank/DDBJ whole genome shotgun (WGS) entry which is preliminary data.</text>
</comment>
<reference evidence="2 3" key="1">
    <citation type="submission" date="2019-02" db="EMBL/GenBank/DDBJ databases">
        <title>Draft genome sequences of novel Actinobacteria.</title>
        <authorList>
            <person name="Sahin N."/>
            <person name="Ay H."/>
            <person name="Saygin H."/>
        </authorList>
    </citation>
    <scope>NUCLEOTIDE SEQUENCE [LARGE SCALE GENOMIC DNA]</scope>
    <source>
        <strain evidence="2 3">KC603</strain>
    </source>
</reference>
<protein>
    <submittedName>
        <fullName evidence="2">WD40 repeat domain-containing protein</fullName>
    </submittedName>
</protein>
<dbReference type="RefSeq" id="WP_131985380.1">
    <property type="nucleotide sequence ID" value="NZ_SMKL01000046.1"/>
</dbReference>
<gene>
    <name evidence="2" type="ORF">E1212_19200</name>
</gene>
<evidence type="ECO:0000256" key="1">
    <source>
        <dbReference type="SAM" id="Phobius"/>
    </source>
</evidence>
<dbReference type="InterPro" id="IPR015943">
    <property type="entry name" value="WD40/YVTN_repeat-like_dom_sf"/>
</dbReference>
<dbReference type="Gene3D" id="2.130.10.10">
    <property type="entry name" value="YVTN repeat-like/Quinoprotein amine dehydrogenase"/>
    <property type="match status" value="1"/>
</dbReference>
<keyword evidence="1" id="KW-1133">Transmembrane helix</keyword>
<dbReference type="AlphaFoldDB" id="A0A4R4RKG3"/>
<keyword evidence="1" id="KW-0812">Transmembrane</keyword>